<organism evidence="2 3">
    <name type="scientific">Enteroscipio rubneri</name>
    <dbReference type="NCBI Taxonomy" id="2070686"/>
    <lineage>
        <taxon>Bacteria</taxon>
        <taxon>Bacillati</taxon>
        <taxon>Actinomycetota</taxon>
        <taxon>Coriobacteriia</taxon>
        <taxon>Eggerthellales</taxon>
        <taxon>Eggerthellaceae</taxon>
        <taxon>Enteroscipio</taxon>
    </lineage>
</organism>
<dbReference type="PROSITE" id="PS51482">
    <property type="entry name" value="DEGV"/>
    <property type="match status" value="1"/>
</dbReference>
<dbReference type="EMBL" id="PPEK01000013">
    <property type="protein sequence ID" value="PNV67097.1"/>
    <property type="molecule type" value="Genomic_DNA"/>
</dbReference>
<gene>
    <name evidence="2" type="ORF">C2L71_09920</name>
</gene>
<keyword evidence="3" id="KW-1185">Reference proteome</keyword>
<evidence type="ECO:0000256" key="1">
    <source>
        <dbReference type="ARBA" id="ARBA00023121"/>
    </source>
</evidence>
<accession>A0A2K2U9U7</accession>
<keyword evidence="1" id="KW-0446">Lipid-binding</keyword>
<dbReference type="GO" id="GO:0008289">
    <property type="term" value="F:lipid binding"/>
    <property type="evidence" value="ECO:0007669"/>
    <property type="project" value="UniProtKB-KW"/>
</dbReference>
<dbReference type="PANTHER" id="PTHR33434:SF2">
    <property type="entry name" value="FATTY ACID-BINDING PROTEIN TM_1468"/>
    <property type="match status" value="1"/>
</dbReference>
<dbReference type="AlphaFoldDB" id="A0A2K2U9U7"/>
<dbReference type="Pfam" id="PF02645">
    <property type="entry name" value="DegV"/>
    <property type="match status" value="1"/>
</dbReference>
<dbReference type="Proteomes" id="UP000236197">
    <property type="component" value="Unassembled WGS sequence"/>
</dbReference>
<dbReference type="Gene3D" id="3.30.1180.10">
    <property type="match status" value="1"/>
</dbReference>
<dbReference type="RefSeq" id="WP_103265604.1">
    <property type="nucleotide sequence ID" value="NZ_CABMLE010000013.1"/>
</dbReference>
<reference evidence="3" key="1">
    <citation type="submission" date="2018-01" db="EMBL/GenBank/DDBJ databases">
        <title>Rubneribacter badeniensis gen. nov., sp. nov., and Colonibacter rubneri, gen. nov., sp. nov., WGS of new members of the Eggerthellaceae.</title>
        <authorList>
            <person name="Danylec N."/>
            <person name="Stoll D.A."/>
            <person name="Doetsch A."/>
            <person name="Kulling S.E."/>
            <person name="Huch M."/>
        </authorList>
    </citation>
    <scope>NUCLEOTIDE SEQUENCE [LARGE SCALE GENOMIC DNA]</scope>
    <source>
        <strain evidence="3">ResAG-96</strain>
    </source>
</reference>
<sequence>MKIVADSSLMFSVEEGVRRGMIVLPLVVSVDGETWLEYEDISAEEFLALVRTGSLPQSASPPPALTLAVYDTDEEVVHLAMADGLSGAYELACGLRAQARHPERVHVVNSETLCVPHRALACAAVRMAGQGLDAAAVVDALGPMIASAQSYLVPEDFDYLRRGGRLTPLAATFAHLVKAFPVMRQTDDGMRLEKLKVARSFAKAIAAIGDDLEDRGAGEGCFIGVSHADNLIQAQEASRLLASRFPACRHGVFELGPAFITQGGPGCIAVQSVDLGEFSDLELA</sequence>
<dbReference type="OrthoDB" id="9780216at2"/>
<comment type="caution">
    <text evidence="2">The sequence shown here is derived from an EMBL/GenBank/DDBJ whole genome shotgun (WGS) entry which is preliminary data.</text>
</comment>
<evidence type="ECO:0000313" key="3">
    <source>
        <dbReference type="Proteomes" id="UP000236197"/>
    </source>
</evidence>
<dbReference type="InterPro" id="IPR043168">
    <property type="entry name" value="DegV_C"/>
</dbReference>
<dbReference type="InterPro" id="IPR050270">
    <property type="entry name" value="DegV_domain_contain"/>
</dbReference>
<dbReference type="Gene3D" id="3.40.50.10170">
    <property type="match status" value="1"/>
</dbReference>
<evidence type="ECO:0000313" key="2">
    <source>
        <dbReference type="EMBL" id="PNV67097.1"/>
    </source>
</evidence>
<name>A0A2K2U9U7_9ACTN</name>
<dbReference type="NCBIfam" id="TIGR00762">
    <property type="entry name" value="DegV"/>
    <property type="match status" value="1"/>
</dbReference>
<proteinExistence type="predicted"/>
<dbReference type="SUPFAM" id="SSF82549">
    <property type="entry name" value="DAK1/DegV-like"/>
    <property type="match status" value="1"/>
</dbReference>
<dbReference type="PANTHER" id="PTHR33434">
    <property type="entry name" value="DEGV DOMAIN-CONTAINING PROTEIN DR_1986-RELATED"/>
    <property type="match status" value="1"/>
</dbReference>
<dbReference type="InterPro" id="IPR003797">
    <property type="entry name" value="DegV"/>
</dbReference>
<protein>
    <submittedName>
        <fullName evidence="2">DegV family protein</fullName>
    </submittedName>
</protein>